<feature type="region of interest" description="Disordered" evidence="2">
    <location>
        <begin position="46"/>
        <end position="67"/>
    </location>
</feature>
<keyword evidence="1" id="KW-0175">Coiled coil</keyword>
<organism evidence="3 4">
    <name type="scientific">Tetradesmus obliquus</name>
    <name type="common">Green alga</name>
    <name type="synonym">Acutodesmus obliquus</name>
    <dbReference type="NCBI Taxonomy" id="3088"/>
    <lineage>
        <taxon>Eukaryota</taxon>
        <taxon>Viridiplantae</taxon>
        <taxon>Chlorophyta</taxon>
        <taxon>core chlorophytes</taxon>
        <taxon>Chlorophyceae</taxon>
        <taxon>CS clade</taxon>
        <taxon>Sphaeropleales</taxon>
        <taxon>Scenedesmaceae</taxon>
        <taxon>Tetradesmus</taxon>
    </lineage>
</organism>
<dbReference type="EMBL" id="CP126217">
    <property type="protein sequence ID" value="WIA19535.1"/>
    <property type="molecule type" value="Genomic_DNA"/>
</dbReference>
<protein>
    <submittedName>
        <fullName evidence="3">Uncharacterized protein</fullName>
    </submittedName>
</protein>
<evidence type="ECO:0000256" key="1">
    <source>
        <dbReference type="SAM" id="Coils"/>
    </source>
</evidence>
<evidence type="ECO:0000313" key="4">
    <source>
        <dbReference type="Proteomes" id="UP001244341"/>
    </source>
</evidence>
<evidence type="ECO:0000313" key="3">
    <source>
        <dbReference type="EMBL" id="WIA19535.1"/>
    </source>
</evidence>
<gene>
    <name evidence="3" type="ORF">OEZ85_004144</name>
</gene>
<feature type="coiled-coil region" evidence="1">
    <location>
        <begin position="184"/>
        <end position="235"/>
    </location>
</feature>
<sequence>MAQKPATVKVLHRALDGQGSDGDSPHSVGSPQQQLQLLKAENESLKQRLEQAKATSASERKRLGDDLKIERAGRQRAEELLVKQAKELGSVSAAKGRLEEAFSRSMGELRYTRLEYQQSEETIQQLLRELMLLREIVNRVSALSSTAAASNGGGNIVDADTGSAAASAGGAAGAGAGPNKRISRSKLLGELQQLRLAKAAAESRQVSLLQQLGALEAEKERAEESQEMISRETAKLLDDKRKLLRDLGSKDDAVRGLEAGLDHLHHQLELALTDRQLLLEQLSKVADKGEMDLLQQALQEEGGGSGRPSSAGFARSEEQQQQLDEHQQLLQELEALQMQMQTDGLGDSSCSHEPVMA</sequence>
<feature type="region of interest" description="Disordered" evidence="2">
    <location>
        <begin position="338"/>
        <end position="357"/>
    </location>
</feature>
<reference evidence="3 4" key="1">
    <citation type="submission" date="2023-05" db="EMBL/GenBank/DDBJ databases">
        <title>A 100% complete, gapless, phased diploid assembly of the Scenedesmus obliquus UTEX 3031 genome.</title>
        <authorList>
            <person name="Biondi T.C."/>
            <person name="Hanschen E.R."/>
            <person name="Kwon T."/>
            <person name="Eng W."/>
            <person name="Kruse C.P.S."/>
            <person name="Koehler S.I."/>
            <person name="Kunde Y."/>
            <person name="Gleasner C.D."/>
            <person name="You Mak K.T."/>
            <person name="Polle J."/>
            <person name="Hovde B.T."/>
            <person name="Starkenburg S.R."/>
        </authorList>
    </citation>
    <scope>NUCLEOTIDE SEQUENCE [LARGE SCALE GENOMIC DNA]</scope>
    <source>
        <strain evidence="3 4">DOE0152z</strain>
    </source>
</reference>
<keyword evidence="4" id="KW-1185">Reference proteome</keyword>
<proteinExistence type="predicted"/>
<feature type="compositionally biased region" description="Basic and acidic residues" evidence="2">
    <location>
        <begin position="58"/>
        <end position="67"/>
    </location>
</feature>
<feature type="coiled-coil region" evidence="1">
    <location>
        <begin position="109"/>
        <end position="136"/>
    </location>
</feature>
<accession>A0ABY8UED2</accession>
<feature type="region of interest" description="Disordered" evidence="2">
    <location>
        <begin position="12"/>
        <end position="34"/>
    </location>
</feature>
<name>A0ABY8UED2_TETOB</name>
<dbReference type="Proteomes" id="UP001244341">
    <property type="component" value="Chromosome 10b"/>
</dbReference>
<evidence type="ECO:0000256" key="2">
    <source>
        <dbReference type="SAM" id="MobiDB-lite"/>
    </source>
</evidence>
<feature type="region of interest" description="Disordered" evidence="2">
    <location>
        <begin position="299"/>
        <end position="326"/>
    </location>
</feature>
<feature type="compositionally biased region" description="Basic and acidic residues" evidence="2">
    <location>
        <begin position="315"/>
        <end position="326"/>
    </location>
</feature>